<dbReference type="EMBL" id="SOCE01000002">
    <property type="protein sequence ID" value="TDU83953.1"/>
    <property type="molecule type" value="Genomic_DNA"/>
</dbReference>
<dbReference type="RefSeq" id="WP_133983543.1">
    <property type="nucleotide sequence ID" value="NZ_SOCE01000002.1"/>
</dbReference>
<dbReference type="Pfam" id="PF08940">
    <property type="entry name" value="DUF1918"/>
    <property type="match status" value="1"/>
</dbReference>
<dbReference type="InterPro" id="IPR015035">
    <property type="entry name" value="DUF1918"/>
</dbReference>
<evidence type="ECO:0000313" key="3">
    <source>
        <dbReference type="Proteomes" id="UP000295151"/>
    </source>
</evidence>
<accession>A0A4V3FIV6</accession>
<sequence>MKAAPGDWLMIEGTHLNDRKRHGLILEVHGADGAPPYLVRWDDSDAETVVVPGAGAHILTAEQMGRPHDH</sequence>
<dbReference type="Gene3D" id="2.30.30.440">
    <property type="entry name" value="Domain of unknown function DUF1918"/>
    <property type="match status" value="1"/>
</dbReference>
<dbReference type="SUPFAM" id="SSF50118">
    <property type="entry name" value="Cell growth inhibitor/plasmid maintenance toxic component"/>
    <property type="match status" value="1"/>
</dbReference>
<gene>
    <name evidence="2" type="ORF">EV138_6417</name>
</gene>
<organism evidence="2 3">
    <name type="scientific">Kribbella voronezhensis</name>
    <dbReference type="NCBI Taxonomy" id="2512212"/>
    <lineage>
        <taxon>Bacteria</taxon>
        <taxon>Bacillati</taxon>
        <taxon>Actinomycetota</taxon>
        <taxon>Actinomycetes</taxon>
        <taxon>Propionibacteriales</taxon>
        <taxon>Kribbellaceae</taxon>
        <taxon>Kribbella</taxon>
    </lineage>
</organism>
<name>A0A4V3FIV6_9ACTN</name>
<dbReference type="OrthoDB" id="4828144at2"/>
<feature type="domain" description="DUF1918" evidence="1">
    <location>
        <begin position="1"/>
        <end position="58"/>
    </location>
</feature>
<evidence type="ECO:0000313" key="2">
    <source>
        <dbReference type="EMBL" id="TDU83953.1"/>
    </source>
</evidence>
<keyword evidence="3" id="KW-1185">Reference proteome</keyword>
<dbReference type="Proteomes" id="UP000295151">
    <property type="component" value="Unassembled WGS sequence"/>
</dbReference>
<protein>
    <submittedName>
        <fullName evidence="2">Uncharacterized protein DUF1918</fullName>
    </submittedName>
</protein>
<evidence type="ECO:0000259" key="1">
    <source>
        <dbReference type="Pfam" id="PF08940"/>
    </source>
</evidence>
<reference evidence="2 3" key="1">
    <citation type="submission" date="2019-03" db="EMBL/GenBank/DDBJ databases">
        <title>Genomic Encyclopedia of Type Strains, Phase III (KMG-III): the genomes of soil and plant-associated and newly described type strains.</title>
        <authorList>
            <person name="Whitman W."/>
        </authorList>
    </citation>
    <scope>NUCLEOTIDE SEQUENCE [LARGE SCALE GENOMIC DNA]</scope>
    <source>
        <strain evidence="2 3">VKM Ac-2575</strain>
    </source>
</reference>
<dbReference type="AlphaFoldDB" id="A0A4V3FIV6"/>
<proteinExistence type="predicted"/>
<comment type="caution">
    <text evidence="2">The sequence shown here is derived from an EMBL/GenBank/DDBJ whole genome shotgun (WGS) entry which is preliminary data.</text>
</comment>